<sequence length="373" mass="40999">MTNWNTCRNVLCIRADNMGDVIMSGPAIRSLKQHPGCKITLLTSAAGSLIAPFMPAVDDVMVADLPWVQTTKGINAAACTQLIADLKSKEFDAVIIFTVYSQSPLPSALIAYMAGIPLRLAYCRENPYGLLTDWVPDKEPYCSIMHQVERDLLLLSKINIGMKHEASAAVLTLVNFQNYKGTLDSKLHQKGVSTFKKYILLHAGVSDAKRTYPVEKWRELLKLLRDLEYEIILTGSVSERALAGDIIHDSKTSGIHNIAGELNIGEWISLISNAALVVSVNTSTIHIAAAVKTPVIVLYALTNPQHTPWNAISKVLPYSISSDMQSKNEVIQYVNKTYYGTYVPVPEPAEIFMHAQQLLGARSIENFAGVVSV</sequence>
<comment type="caution">
    <text evidence="3">The sequence shown here is derived from an EMBL/GenBank/DDBJ whole genome shotgun (WGS) entry which is preliminary data.</text>
</comment>
<evidence type="ECO:0000256" key="1">
    <source>
        <dbReference type="ARBA" id="ARBA00022676"/>
    </source>
</evidence>
<dbReference type="RefSeq" id="WP_369331195.1">
    <property type="nucleotide sequence ID" value="NZ_JAULBC010000007.1"/>
</dbReference>
<gene>
    <name evidence="3" type="ORF">QTN47_19935</name>
</gene>
<keyword evidence="2" id="KW-0808">Transferase</keyword>
<keyword evidence="4" id="KW-1185">Reference proteome</keyword>
<proteinExistence type="predicted"/>
<organism evidence="3 4">
    <name type="scientific">Danxiaibacter flavus</name>
    <dbReference type="NCBI Taxonomy" id="3049108"/>
    <lineage>
        <taxon>Bacteria</taxon>
        <taxon>Pseudomonadati</taxon>
        <taxon>Bacteroidota</taxon>
        <taxon>Chitinophagia</taxon>
        <taxon>Chitinophagales</taxon>
        <taxon>Chitinophagaceae</taxon>
        <taxon>Danxiaibacter</taxon>
    </lineage>
</organism>
<protein>
    <submittedName>
        <fullName evidence="3">Glycosyltransferase family 9 protein</fullName>
    </submittedName>
</protein>
<dbReference type="InterPro" id="IPR002201">
    <property type="entry name" value="Glyco_trans_9"/>
</dbReference>
<name>A0ABV3ZIS4_9BACT</name>
<dbReference type="EMBL" id="JAULBC010000007">
    <property type="protein sequence ID" value="MEX6689787.1"/>
    <property type="molecule type" value="Genomic_DNA"/>
</dbReference>
<dbReference type="Gene3D" id="3.40.50.2000">
    <property type="entry name" value="Glycogen Phosphorylase B"/>
    <property type="match status" value="2"/>
</dbReference>
<evidence type="ECO:0000313" key="3">
    <source>
        <dbReference type="EMBL" id="MEX6689787.1"/>
    </source>
</evidence>
<keyword evidence="1" id="KW-0328">Glycosyltransferase</keyword>
<dbReference type="Pfam" id="PF01075">
    <property type="entry name" value="Glyco_transf_9"/>
    <property type="match status" value="1"/>
</dbReference>
<dbReference type="Proteomes" id="UP001560573">
    <property type="component" value="Unassembled WGS sequence"/>
</dbReference>
<dbReference type="PANTHER" id="PTHR30160">
    <property type="entry name" value="TETRAACYLDISACCHARIDE 4'-KINASE-RELATED"/>
    <property type="match status" value="1"/>
</dbReference>
<accession>A0ABV3ZIS4</accession>
<reference evidence="3 4" key="1">
    <citation type="submission" date="2023-07" db="EMBL/GenBank/DDBJ databases">
        <authorList>
            <person name="Lian W.-H."/>
        </authorList>
    </citation>
    <scope>NUCLEOTIDE SEQUENCE [LARGE SCALE GENOMIC DNA]</scope>
    <source>
        <strain evidence="3 4">SYSU DXS3180</strain>
    </source>
</reference>
<dbReference type="PANTHER" id="PTHR30160:SF1">
    <property type="entry name" value="LIPOPOLYSACCHARIDE 1,2-N-ACETYLGLUCOSAMINETRANSFERASE-RELATED"/>
    <property type="match status" value="1"/>
</dbReference>
<evidence type="ECO:0000256" key="2">
    <source>
        <dbReference type="ARBA" id="ARBA00022679"/>
    </source>
</evidence>
<dbReference type="InterPro" id="IPR051199">
    <property type="entry name" value="LPS_LOS_Heptosyltrfase"/>
</dbReference>
<dbReference type="SUPFAM" id="SSF53756">
    <property type="entry name" value="UDP-Glycosyltransferase/glycogen phosphorylase"/>
    <property type="match status" value="1"/>
</dbReference>
<dbReference type="CDD" id="cd03789">
    <property type="entry name" value="GT9_LPS_heptosyltransferase"/>
    <property type="match status" value="1"/>
</dbReference>
<evidence type="ECO:0000313" key="4">
    <source>
        <dbReference type="Proteomes" id="UP001560573"/>
    </source>
</evidence>